<dbReference type="PANTHER" id="PTHR47506">
    <property type="entry name" value="TRANSCRIPTIONAL REGULATORY PROTEIN"/>
    <property type="match status" value="1"/>
</dbReference>
<dbReference type="SUPFAM" id="SSF46689">
    <property type="entry name" value="Homeodomain-like"/>
    <property type="match status" value="1"/>
</dbReference>
<dbReference type="Gene3D" id="1.10.357.10">
    <property type="entry name" value="Tetracycline Repressor, domain 2"/>
    <property type="match status" value="1"/>
</dbReference>
<dbReference type="RefSeq" id="WP_133218089.1">
    <property type="nucleotide sequence ID" value="NZ_NRSG01000003.1"/>
</dbReference>
<comment type="caution">
    <text evidence="6">The sequence shown here is derived from an EMBL/GenBank/DDBJ whole genome shotgun (WGS) entry which is preliminary data.</text>
</comment>
<dbReference type="SUPFAM" id="SSF48498">
    <property type="entry name" value="Tetracyclin repressor-like, C-terminal domain"/>
    <property type="match status" value="1"/>
</dbReference>
<dbReference type="EMBL" id="NRSG01000003">
    <property type="protein sequence ID" value="MBK1656783.1"/>
    <property type="molecule type" value="Genomic_DNA"/>
</dbReference>
<keyword evidence="2 4" id="KW-0238">DNA-binding</keyword>
<keyword evidence="3" id="KW-0804">Transcription</keyword>
<name>A0ABS1CQT7_9PROT</name>
<evidence type="ECO:0000256" key="3">
    <source>
        <dbReference type="ARBA" id="ARBA00023163"/>
    </source>
</evidence>
<dbReference type="PROSITE" id="PS50977">
    <property type="entry name" value="HTH_TETR_2"/>
    <property type="match status" value="1"/>
</dbReference>
<keyword evidence="1" id="KW-0805">Transcription regulation</keyword>
<feature type="DNA-binding region" description="H-T-H motif" evidence="4">
    <location>
        <begin position="32"/>
        <end position="51"/>
    </location>
</feature>
<proteinExistence type="predicted"/>
<evidence type="ECO:0000256" key="2">
    <source>
        <dbReference type="ARBA" id="ARBA00023125"/>
    </source>
</evidence>
<organism evidence="6 7">
    <name type="scientific">Paracraurococcus ruber</name>
    <dbReference type="NCBI Taxonomy" id="77675"/>
    <lineage>
        <taxon>Bacteria</taxon>
        <taxon>Pseudomonadati</taxon>
        <taxon>Pseudomonadota</taxon>
        <taxon>Alphaproteobacteria</taxon>
        <taxon>Acetobacterales</taxon>
        <taxon>Roseomonadaceae</taxon>
        <taxon>Paracraurococcus</taxon>
    </lineage>
</organism>
<keyword evidence="7" id="KW-1185">Reference proteome</keyword>
<dbReference type="Gene3D" id="1.10.10.60">
    <property type="entry name" value="Homeodomain-like"/>
    <property type="match status" value="1"/>
</dbReference>
<dbReference type="Proteomes" id="UP000697995">
    <property type="component" value="Unassembled WGS sequence"/>
</dbReference>
<gene>
    <name evidence="6" type="ORF">CKO45_00900</name>
</gene>
<dbReference type="PANTHER" id="PTHR47506:SF7">
    <property type="entry name" value="TRANSCRIPTIONAL REGULATORY PROTEIN"/>
    <property type="match status" value="1"/>
</dbReference>
<protein>
    <recommendedName>
        <fullName evidence="5">HTH tetR-type domain-containing protein</fullName>
    </recommendedName>
</protein>
<dbReference type="InterPro" id="IPR009057">
    <property type="entry name" value="Homeodomain-like_sf"/>
</dbReference>
<dbReference type="InterPro" id="IPR001647">
    <property type="entry name" value="HTH_TetR"/>
</dbReference>
<accession>A0ABS1CQT7</accession>
<evidence type="ECO:0000313" key="7">
    <source>
        <dbReference type="Proteomes" id="UP000697995"/>
    </source>
</evidence>
<reference evidence="6 7" key="1">
    <citation type="journal article" date="2020" name="Microorganisms">
        <title>Osmotic Adaptation and Compatible Solute Biosynthesis of Phototrophic Bacteria as Revealed from Genome Analyses.</title>
        <authorList>
            <person name="Imhoff J.F."/>
            <person name="Rahn T."/>
            <person name="Kunzel S."/>
            <person name="Keller A."/>
            <person name="Neulinger S.C."/>
        </authorList>
    </citation>
    <scope>NUCLEOTIDE SEQUENCE [LARGE SCALE GENOMIC DNA]</scope>
    <source>
        <strain evidence="6 7">DSM 15382</strain>
    </source>
</reference>
<evidence type="ECO:0000256" key="1">
    <source>
        <dbReference type="ARBA" id="ARBA00023015"/>
    </source>
</evidence>
<evidence type="ECO:0000313" key="6">
    <source>
        <dbReference type="EMBL" id="MBK1656783.1"/>
    </source>
</evidence>
<dbReference type="PRINTS" id="PR00455">
    <property type="entry name" value="HTHTETR"/>
</dbReference>
<dbReference type="InterPro" id="IPR036271">
    <property type="entry name" value="Tet_transcr_reg_TetR-rel_C_sf"/>
</dbReference>
<evidence type="ECO:0000259" key="5">
    <source>
        <dbReference type="PROSITE" id="PS50977"/>
    </source>
</evidence>
<dbReference type="Pfam" id="PF00440">
    <property type="entry name" value="TetR_N"/>
    <property type="match status" value="1"/>
</dbReference>
<sequence>MRVSKAQAAANRARILEEAAWLFRERGLDGVGVDAVAEAAGLTHGSLYSQFGSKDRLAAAAVEQALSRSPLARLPEEAGPEMLKDVLARYLALAHRDAPGQGCAFAALGCEISRQSPGLRAIFTAALRDRAARLARLLPGRHGDQAREDAALAMLAGMIGALILARAVNDPALSDRILSAATEALAAPPGED</sequence>
<evidence type="ECO:0000256" key="4">
    <source>
        <dbReference type="PROSITE-ProRule" id="PRU00335"/>
    </source>
</evidence>
<feature type="domain" description="HTH tetR-type" evidence="5">
    <location>
        <begin position="9"/>
        <end position="69"/>
    </location>
</feature>